<protein>
    <submittedName>
        <fullName evidence="2">Helix-turn-helix transcriptional regulator</fullName>
    </submittedName>
</protein>
<dbReference type="SMART" id="SM00530">
    <property type="entry name" value="HTH_XRE"/>
    <property type="match status" value="1"/>
</dbReference>
<feature type="domain" description="HTH cro/C1-type" evidence="1">
    <location>
        <begin position="18"/>
        <end position="70"/>
    </location>
</feature>
<dbReference type="InterPro" id="IPR010982">
    <property type="entry name" value="Lambda_DNA-bd_dom_sf"/>
</dbReference>
<evidence type="ECO:0000313" key="2">
    <source>
        <dbReference type="EMBL" id="MEL0658666.1"/>
    </source>
</evidence>
<dbReference type="Pfam" id="PF01381">
    <property type="entry name" value="HTH_3"/>
    <property type="match status" value="1"/>
</dbReference>
<accession>A0ABU9H9W0</accession>
<dbReference type="RefSeq" id="WP_341627308.1">
    <property type="nucleotide sequence ID" value="NZ_JBAKBA010000010.1"/>
</dbReference>
<proteinExistence type="predicted"/>
<comment type="caution">
    <text evidence="2">The sequence shown here is derived from an EMBL/GenBank/DDBJ whole genome shotgun (WGS) entry which is preliminary data.</text>
</comment>
<evidence type="ECO:0000313" key="3">
    <source>
        <dbReference type="Proteomes" id="UP001366060"/>
    </source>
</evidence>
<dbReference type="EMBL" id="JBAKBA010000010">
    <property type="protein sequence ID" value="MEL0658666.1"/>
    <property type="molecule type" value="Genomic_DNA"/>
</dbReference>
<dbReference type="CDD" id="cd00093">
    <property type="entry name" value="HTH_XRE"/>
    <property type="match status" value="1"/>
</dbReference>
<dbReference type="InterPro" id="IPR001387">
    <property type="entry name" value="Cro/C1-type_HTH"/>
</dbReference>
<dbReference type="SUPFAM" id="SSF47413">
    <property type="entry name" value="lambda repressor-like DNA-binding domains"/>
    <property type="match status" value="1"/>
</dbReference>
<name>A0ABU9H9W0_9GAMM</name>
<sequence length="89" mass="10171">MNNVEVCMKSLSKISEIILSERKQRKWSQQLLADYAGLNRTTIGKIERGDYDDVGLRKIERILNLFNKSLMVTDTGLPTLDQLKETNNG</sequence>
<reference evidence="2 3" key="1">
    <citation type="submission" date="2024-02" db="EMBL/GenBank/DDBJ databases">
        <title>Bacteria isolated from the canopy kelp, Nereocystis luetkeana.</title>
        <authorList>
            <person name="Pfister C.A."/>
            <person name="Younker I.T."/>
            <person name="Light S.H."/>
        </authorList>
    </citation>
    <scope>NUCLEOTIDE SEQUENCE [LARGE SCALE GENOMIC DNA]</scope>
    <source>
        <strain evidence="2 3">TI.2.07</strain>
    </source>
</reference>
<organism evidence="2 3">
    <name type="scientific">Psychromonas arctica</name>
    <dbReference type="NCBI Taxonomy" id="168275"/>
    <lineage>
        <taxon>Bacteria</taxon>
        <taxon>Pseudomonadati</taxon>
        <taxon>Pseudomonadota</taxon>
        <taxon>Gammaproteobacteria</taxon>
        <taxon>Alteromonadales</taxon>
        <taxon>Psychromonadaceae</taxon>
        <taxon>Psychromonas</taxon>
    </lineage>
</organism>
<keyword evidence="3" id="KW-1185">Reference proteome</keyword>
<dbReference type="Proteomes" id="UP001366060">
    <property type="component" value="Unassembled WGS sequence"/>
</dbReference>
<dbReference type="PROSITE" id="PS50943">
    <property type="entry name" value="HTH_CROC1"/>
    <property type="match status" value="1"/>
</dbReference>
<gene>
    <name evidence="2" type="ORF">V6255_05875</name>
</gene>
<evidence type="ECO:0000259" key="1">
    <source>
        <dbReference type="PROSITE" id="PS50943"/>
    </source>
</evidence>
<dbReference type="Gene3D" id="1.10.260.40">
    <property type="entry name" value="lambda repressor-like DNA-binding domains"/>
    <property type="match status" value="1"/>
</dbReference>